<comment type="caution">
    <text evidence="1">The sequence shown here is derived from an EMBL/GenBank/DDBJ whole genome shotgun (WGS) entry which is preliminary data.</text>
</comment>
<evidence type="ECO:0000313" key="2">
    <source>
        <dbReference type="Proteomes" id="UP000299102"/>
    </source>
</evidence>
<name>A0A4C1ZZ19_EUMVA</name>
<dbReference type="AlphaFoldDB" id="A0A4C1ZZ19"/>
<proteinExistence type="predicted"/>
<dbReference type="EMBL" id="BGZK01002240">
    <property type="protein sequence ID" value="GBP92123.1"/>
    <property type="molecule type" value="Genomic_DNA"/>
</dbReference>
<reference evidence="1 2" key="1">
    <citation type="journal article" date="2019" name="Commun. Biol.">
        <title>The bagworm genome reveals a unique fibroin gene that provides high tensile strength.</title>
        <authorList>
            <person name="Kono N."/>
            <person name="Nakamura H."/>
            <person name="Ohtoshi R."/>
            <person name="Tomita M."/>
            <person name="Numata K."/>
            <person name="Arakawa K."/>
        </authorList>
    </citation>
    <scope>NUCLEOTIDE SEQUENCE [LARGE SCALE GENOMIC DNA]</scope>
</reference>
<accession>A0A4C1ZZ19</accession>
<gene>
    <name evidence="1" type="ORF">EVAR_47875_1</name>
</gene>
<keyword evidence="2" id="KW-1185">Reference proteome</keyword>
<sequence>MGFPDGGSLNPTLKINFRKRVSTTLDKIDTPSLNIIPDDISTTDEIESAIGALTNHVRTVVEKWERERPDNSASPDDAEIGEYLAHSIDSQRSHASPPHGIAHINLIEDELQNKASLKPKDNLPPVSLSKVQTLVKSLKTKNVPSLNGISNKAIVCFFCLTGLTGQIFYGYSKIAIFLPPERGGGNRHS</sequence>
<organism evidence="1 2">
    <name type="scientific">Eumeta variegata</name>
    <name type="common">Bagworm moth</name>
    <name type="synonym">Eumeta japonica</name>
    <dbReference type="NCBI Taxonomy" id="151549"/>
    <lineage>
        <taxon>Eukaryota</taxon>
        <taxon>Metazoa</taxon>
        <taxon>Ecdysozoa</taxon>
        <taxon>Arthropoda</taxon>
        <taxon>Hexapoda</taxon>
        <taxon>Insecta</taxon>
        <taxon>Pterygota</taxon>
        <taxon>Neoptera</taxon>
        <taxon>Endopterygota</taxon>
        <taxon>Lepidoptera</taxon>
        <taxon>Glossata</taxon>
        <taxon>Ditrysia</taxon>
        <taxon>Tineoidea</taxon>
        <taxon>Psychidae</taxon>
        <taxon>Oiketicinae</taxon>
        <taxon>Eumeta</taxon>
    </lineage>
</organism>
<protein>
    <submittedName>
        <fullName evidence="1">Uncharacterized protein</fullName>
    </submittedName>
</protein>
<evidence type="ECO:0000313" key="1">
    <source>
        <dbReference type="EMBL" id="GBP92123.1"/>
    </source>
</evidence>
<dbReference type="OrthoDB" id="410155at2759"/>
<dbReference type="Proteomes" id="UP000299102">
    <property type="component" value="Unassembled WGS sequence"/>
</dbReference>